<keyword evidence="2" id="KW-1185">Reference proteome</keyword>
<gene>
    <name evidence="1" type="ORF">CRV2_00019747</name>
</gene>
<reference evidence="1" key="1">
    <citation type="submission" date="2020-04" db="EMBL/GenBank/DDBJ databases">
        <authorList>
            <person name="Broberg M."/>
        </authorList>
    </citation>
    <scope>NUCLEOTIDE SEQUENCE</scope>
</reference>
<evidence type="ECO:0000313" key="2">
    <source>
        <dbReference type="Proteomes" id="UP000836387"/>
    </source>
</evidence>
<accession>A0ACA9UHP3</accession>
<protein>
    <submittedName>
        <fullName evidence="1">Uncharacterized protein</fullName>
    </submittedName>
</protein>
<organism evidence="1 2">
    <name type="scientific">Clonostachys rosea f. rosea IK726</name>
    <dbReference type="NCBI Taxonomy" id="1349383"/>
    <lineage>
        <taxon>Eukaryota</taxon>
        <taxon>Fungi</taxon>
        <taxon>Dikarya</taxon>
        <taxon>Ascomycota</taxon>
        <taxon>Pezizomycotina</taxon>
        <taxon>Sordariomycetes</taxon>
        <taxon>Hypocreomycetidae</taxon>
        <taxon>Hypocreales</taxon>
        <taxon>Bionectriaceae</taxon>
        <taxon>Clonostachys</taxon>
    </lineage>
</organism>
<comment type="caution">
    <text evidence="1">The sequence shown here is derived from an EMBL/GenBank/DDBJ whole genome shotgun (WGS) entry which is preliminary data.</text>
</comment>
<evidence type="ECO:0000313" key="1">
    <source>
        <dbReference type="EMBL" id="CAG9952899.1"/>
    </source>
</evidence>
<dbReference type="EMBL" id="CADEHS020000514">
    <property type="protein sequence ID" value="CAG9952899.1"/>
    <property type="molecule type" value="Genomic_DNA"/>
</dbReference>
<dbReference type="Proteomes" id="UP000836387">
    <property type="component" value="Unassembled WGS sequence"/>
</dbReference>
<name>A0ACA9UHP3_BIOOC</name>
<sequence length="591" mass="66254">MANDGRSDEEKKQLVSLHRVEKNARCTSRFGAMSNSMKCEVGGISTRDTQQLLFAPIRLARSSPLPRKKYGKRAASTNDVFQRLAQDEGEFTLGQLLSHDPPILKLDDDLTKGQERQWLVVRSSTFQRSELQHMFSRAVQMKQIGRQGESGYTTRKVQLCLTPASVFYDEFHNGKSENSQTVHKLLQLGSEPSLPHQRRMLFLGLSGTPTAAKGPADLIGIAPVLRRTEPGGSRLMERIRHLQSLYSTVSSIAQKRSVQENTELNDDELYARDIWPRRVVKTLGRYIISRRVGEDFLGTKVAGCETTTHTHDPIICSRPEQYSSHFQNMTATVHEKLQELRQGKDHSIAEANVQRRLVNTGVFLKLYRCTILPPLAALLQPPEQGERTFPYLADQVAKDISLGDRSVIMKRGPRMDCEQLQHVSRLIDQGRRANPMDHFLVLTPAPVLAAMVYSWLRHCRRSSSPAQSDEGLTLILADRATDHAALLKELGEMSRIGIHVVVISTFDLMAEGWNGLVFANRFIKLGEPFTNRQTIQGQGRLNRRGQVKEVHLFGIHGEGLDAAVAERNASKSSVLNLDRILKPNSGARAPP</sequence>
<reference evidence="1" key="2">
    <citation type="submission" date="2021-10" db="EMBL/GenBank/DDBJ databases">
        <authorList>
            <person name="Piombo E."/>
        </authorList>
    </citation>
    <scope>NUCLEOTIDE SEQUENCE</scope>
</reference>
<proteinExistence type="predicted"/>